<dbReference type="InterPro" id="IPR031352">
    <property type="entry name" value="SesA"/>
</dbReference>
<dbReference type="EMBL" id="JAGMVJ010000010">
    <property type="protein sequence ID" value="KAH7087066.1"/>
    <property type="molecule type" value="Genomic_DNA"/>
</dbReference>
<dbReference type="Proteomes" id="UP000813461">
    <property type="component" value="Unassembled WGS sequence"/>
</dbReference>
<comment type="caution">
    <text evidence="2">The sequence shown here is derived from an EMBL/GenBank/DDBJ whole genome shotgun (WGS) entry which is preliminary data.</text>
</comment>
<dbReference type="InterPro" id="IPR009003">
    <property type="entry name" value="Peptidase_S1_PA"/>
</dbReference>
<dbReference type="Pfam" id="PF08192">
    <property type="entry name" value="Peptidase_S64"/>
    <property type="match status" value="1"/>
</dbReference>
<accession>A0A8K0R805</accession>
<reference evidence="2" key="1">
    <citation type="journal article" date="2021" name="Nat. Commun.">
        <title>Genetic determinants of endophytism in the Arabidopsis root mycobiome.</title>
        <authorList>
            <person name="Mesny F."/>
            <person name="Miyauchi S."/>
            <person name="Thiergart T."/>
            <person name="Pickel B."/>
            <person name="Atanasova L."/>
            <person name="Karlsson M."/>
            <person name="Huettel B."/>
            <person name="Barry K.W."/>
            <person name="Haridas S."/>
            <person name="Chen C."/>
            <person name="Bauer D."/>
            <person name="Andreopoulos W."/>
            <person name="Pangilinan J."/>
            <person name="LaButti K."/>
            <person name="Riley R."/>
            <person name="Lipzen A."/>
            <person name="Clum A."/>
            <person name="Drula E."/>
            <person name="Henrissat B."/>
            <person name="Kohler A."/>
            <person name="Grigoriev I.V."/>
            <person name="Martin F.M."/>
            <person name="Hacquard S."/>
        </authorList>
    </citation>
    <scope>NUCLEOTIDE SEQUENCE</scope>
    <source>
        <strain evidence="2">MPI-SDFR-AT-0120</strain>
    </source>
</reference>
<gene>
    <name evidence="2" type="ORF">FB567DRAFT_629102</name>
</gene>
<organism evidence="2 3">
    <name type="scientific">Paraphoma chrysanthemicola</name>
    <dbReference type="NCBI Taxonomy" id="798071"/>
    <lineage>
        <taxon>Eukaryota</taxon>
        <taxon>Fungi</taxon>
        <taxon>Dikarya</taxon>
        <taxon>Ascomycota</taxon>
        <taxon>Pezizomycotina</taxon>
        <taxon>Dothideomycetes</taxon>
        <taxon>Pleosporomycetidae</taxon>
        <taxon>Pleosporales</taxon>
        <taxon>Pleosporineae</taxon>
        <taxon>Phaeosphaeriaceae</taxon>
        <taxon>Paraphoma</taxon>
    </lineage>
</organism>
<protein>
    <recommendedName>
        <fullName evidence="1">NACHT-NTPase and P-loop NTPases N-terminal domain-containing protein</fullName>
    </recommendedName>
</protein>
<name>A0A8K0R805_9PLEO</name>
<sequence>MDSLSIQLGIQTSIIAIDNSFRVILQTIESTQGLPRELGDVQNYFPVVSHILRSTQAGLVQGQYIKADGQETSVATLQAIRDKAEELQIIYVGVKNDIENGAKLNASLNSRVEQLMLGILNRTKELALSKIVETISEQDIESLEKVIQALSQVDRSLLKPADKTENDPEVVNDDTQYTEYAKIPTPNNRNFPVSEKSVESHTYTECLSRFVSALEQNRTEWQSIDCLGRNWLLDDGKSKIRTTVVIAFSPMPNEEERVRLKTTLENIMGDVKLCIEFIERRVTDLYGDHYLAMREPQSPLVCGASGAPGGKNWSGTIGGFITITGDPDSGAVYAVTNHHVVKNNRDSNYQEPIVWPSRNRIVGKAVVLNTINQSTPGTPHPSDKEFFSSRTFEHPSGIDRKEYKSRLEVQENLAKELSKLSITSKNKVSELQRDSERELHEADAIILREQRLQIERYETIPGPMIGITWVSSGKQTWKTSLGHVTQDWALVRLFKDNGEKFHNTISNMTRPRQPTDHFRAVMPWSRANVVEVCKRGRTTNHTVGKTNGAPSLHKRSGVITSAYAVISMTENPFFSLPGDSGAWLMDRAGQLVGMMFSGRTNARNLGAADSDRVYVEDVEDVTYFTPADYLFQMVQERFEKAMRDQKVNLSGTFRPGERINLYSDHFDAEAKDDLD</sequence>
<keyword evidence="3" id="KW-1185">Reference proteome</keyword>
<feature type="domain" description="NACHT-NTPase and P-loop NTPases N-terminal" evidence="1">
    <location>
        <begin position="13"/>
        <end position="126"/>
    </location>
</feature>
<dbReference type="OrthoDB" id="5094775at2759"/>
<dbReference type="SUPFAM" id="SSF50494">
    <property type="entry name" value="Trypsin-like serine proteases"/>
    <property type="match status" value="1"/>
</dbReference>
<proteinExistence type="predicted"/>
<evidence type="ECO:0000313" key="3">
    <source>
        <dbReference type="Proteomes" id="UP000813461"/>
    </source>
</evidence>
<evidence type="ECO:0000313" key="2">
    <source>
        <dbReference type="EMBL" id="KAH7087066.1"/>
    </source>
</evidence>
<dbReference type="Pfam" id="PF17107">
    <property type="entry name" value="SesA"/>
    <property type="match status" value="1"/>
</dbReference>
<dbReference type="AlphaFoldDB" id="A0A8K0R805"/>
<evidence type="ECO:0000259" key="1">
    <source>
        <dbReference type="Pfam" id="PF17107"/>
    </source>
</evidence>
<dbReference type="InterPro" id="IPR012985">
    <property type="entry name" value="Peptidase_S64_Ssy5"/>
</dbReference>